<evidence type="ECO:0000256" key="16">
    <source>
        <dbReference type="ARBA" id="ARBA00084039"/>
    </source>
</evidence>
<keyword evidence="9" id="KW-0862">Zinc</keyword>
<keyword evidence="8" id="KW-0378">Hydrolase</keyword>
<dbReference type="GO" id="GO:0005634">
    <property type="term" value="C:nucleus"/>
    <property type="evidence" value="ECO:0007669"/>
    <property type="project" value="UniProtKB-SubCell"/>
</dbReference>
<dbReference type="Proteomes" id="UP000092321">
    <property type="component" value="Unassembled WGS sequence"/>
</dbReference>
<dbReference type="GO" id="GO:0046872">
    <property type="term" value="F:metal ion binding"/>
    <property type="evidence" value="ECO:0007669"/>
    <property type="project" value="UniProtKB-KW"/>
</dbReference>
<comment type="cofactor">
    <cofactor evidence="1">
        <name>Zn(2+)</name>
        <dbReference type="ChEBI" id="CHEBI:29105"/>
    </cofactor>
</comment>
<evidence type="ECO:0000256" key="15">
    <source>
        <dbReference type="ARBA" id="ARBA00074321"/>
    </source>
</evidence>
<name>A0A1B7THV4_9ASCO</name>
<dbReference type="EMBL" id="LXPE01000004">
    <property type="protein sequence ID" value="OBA28258.1"/>
    <property type="molecule type" value="Genomic_DNA"/>
</dbReference>
<dbReference type="CDD" id="cd01285">
    <property type="entry name" value="nucleoside_deaminase"/>
    <property type="match status" value="1"/>
</dbReference>
<evidence type="ECO:0000256" key="9">
    <source>
        <dbReference type="ARBA" id="ARBA00022833"/>
    </source>
</evidence>
<evidence type="ECO:0000256" key="10">
    <source>
        <dbReference type="ARBA" id="ARBA00023242"/>
    </source>
</evidence>
<evidence type="ECO:0000256" key="4">
    <source>
        <dbReference type="ARBA" id="ARBA00006576"/>
    </source>
</evidence>
<dbReference type="PROSITE" id="PS51747">
    <property type="entry name" value="CYT_DCMP_DEAMINASES_2"/>
    <property type="match status" value="1"/>
</dbReference>
<evidence type="ECO:0000259" key="17">
    <source>
        <dbReference type="PROSITE" id="PS51747"/>
    </source>
</evidence>
<dbReference type="GO" id="GO:0004131">
    <property type="term" value="F:cytosine deaminase activity"/>
    <property type="evidence" value="ECO:0007669"/>
    <property type="project" value="UniProtKB-EC"/>
</dbReference>
<dbReference type="InterPro" id="IPR016193">
    <property type="entry name" value="Cytidine_deaminase-like"/>
</dbReference>
<dbReference type="OrthoDB" id="408702at2759"/>
<comment type="pathway">
    <text evidence="13">Pyrimidine metabolism; UMP biosynthesis via salvage pathway; uracil from cytosine: step 1/1.</text>
</comment>
<proteinExistence type="inferred from homology"/>
<comment type="subcellular location">
    <subcellularLocation>
        <location evidence="3">Cytoplasm</location>
    </subcellularLocation>
    <subcellularLocation>
        <location evidence="2">Nucleus</location>
    </subcellularLocation>
</comment>
<reference evidence="19" key="1">
    <citation type="journal article" date="2016" name="Proc. Natl. Acad. Sci. U.S.A.">
        <title>Comparative genomics of biotechnologically important yeasts.</title>
        <authorList>
            <person name="Riley R."/>
            <person name="Haridas S."/>
            <person name="Wolfe K.H."/>
            <person name="Lopes M.R."/>
            <person name="Hittinger C.T."/>
            <person name="Goeker M."/>
            <person name="Salamov A.A."/>
            <person name="Wisecaver J.H."/>
            <person name="Long T.M."/>
            <person name="Calvey C.H."/>
            <person name="Aerts A.L."/>
            <person name="Barry K.W."/>
            <person name="Choi C."/>
            <person name="Clum A."/>
            <person name="Coughlan A.Y."/>
            <person name="Deshpande S."/>
            <person name="Douglass A.P."/>
            <person name="Hanson S.J."/>
            <person name="Klenk H.-P."/>
            <person name="LaButti K.M."/>
            <person name="Lapidus A."/>
            <person name="Lindquist E.A."/>
            <person name="Lipzen A.M."/>
            <person name="Meier-Kolthoff J.P."/>
            <person name="Ohm R.A."/>
            <person name="Otillar R.P."/>
            <person name="Pangilinan J.L."/>
            <person name="Peng Y."/>
            <person name="Rokas A."/>
            <person name="Rosa C.A."/>
            <person name="Scheuner C."/>
            <person name="Sibirny A.A."/>
            <person name="Slot J.C."/>
            <person name="Stielow J.B."/>
            <person name="Sun H."/>
            <person name="Kurtzman C.P."/>
            <person name="Blackwell M."/>
            <person name="Grigoriev I.V."/>
            <person name="Jeffries T.W."/>
        </authorList>
    </citation>
    <scope>NUCLEOTIDE SEQUENCE [LARGE SCALE GENOMIC DNA]</scope>
    <source>
        <strain evidence="19">NRRL Y-1626</strain>
    </source>
</reference>
<evidence type="ECO:0000256" key="14">
    <source>
        <dbReference type="ARBA" id="ARBA00066550"/>
    </source>
</evidence>
<dbReference type="Pfam" id="PF00383">
    <property type="entry name" value="dCMP_cyt_deam_1"/>
    <property type="match status" value="1"/>
</dbReference>
<dbReference type="GO" id="GO:0046087">
    <property type="term" value="P:cytidine metabolic process"/>
    <property type="evidence" value="ECO:0007669"/>
    <property type="project" value="TreeGrafter"/>
</dbReference>
<keyword evidence="19" id="KW-1185">Reference proteome</keyword>
<evidence type="ECO:0000256" key="5">
    <source>
        <dbReference type="ARBA" id="ARBA00011738"/>
    </source>
</evidence>
<evidence type="ECO:0000256" key="2">
    <source>
        <dbReference type="ARBA" id="ARBA00004123"/>
    </source>
</evidence>
<organism evidence="18 19">
    <name type="scientific">Hanseniaspora valbyensis NRRL Y-1626</name>
    <dbReference type="NCBI Taxonomy" id="766949"/>
    <lineage>
        <taxon>Eukaryota</taxon>
        <taxon>Fungi</taxon>
        <taxon>Dikarya</taxon>
        <taxon>Ascomycota</taxon>
        <taxon>Saccharomycotina</taxon>
        <taxon>Saccharomycetes</taxon>
        <taxon>Saccharomycodales</taxon>
        <taxon>Saccharomycodaceae</taxon>
        <taxon>Hanseniaspora</taxon>
    </lineage>
</organism>
<dbReference type="GO" id="GO:0019858">
    <property type="term" value="P:cytosine metabolic process"/>
    <property type="evidence" value="ECO:0007669"/>
    <property type="project" value="TreeGrafter"/>
</dbReference>
<evidence type="ECO:0000256" key="11">
    <source>
        <dbReference type="ARBA" id="ARBA00050113"/>
    </source>
</evidence>
<dbReference type="GO" id="GO:0005737">
    <property type="term" value="C:cytoplasm"/>
    <property type="evidence" value="ECO:0007669"/>
    <property type="project" value="UniProtKB-SubCell"/>
</dbReference>
<evidence type="ECO:0000256" key="12">
    <source>
        <dbReference type="ARBA" id="ARBA00056232"/>
    </source>
</evidence>
<evidence type="ECO:0000313" key="18">
    <source>
        <dbReference type="EMBL" id="OBA28258.1"/>
    </source>
</evidence>
<evidence type="ECO:0000256" key="8">
    <source>
        <dbReference type="ARBA" id="ARBA00022801"/>
    </source>
</evidence>
<keyword evidence="10" id="KW-0539">Nucleus</keyword>
<comment type="catalytic activity">
    <reaction evidence="11">
        <text>cytosine + H2O + H(+) = uracil + NH4(+)</text>
        <dbReference type="Rhea" id="RHEA:20605"/>
        <dbReference type="ChEBI" id="CHEBI:15377"/>
        <dbReference type="ChEBI" id="CHEBI:15378"/>
        <dbReference type="ChEBI" id="CHEBI:16040"/>
        <dbReference type="ChEBI" id="CHEBI:17568"/>
        <dbReference type="ChEBI" id="CHEBI:28938"/>
        <dbReference type="EC" id="3.5.4.1"/>
    </reaction>
</comment>
<evidence type="ECO:0000313" key="19">
    <source>
        <dbReference type="Proteomes" id="UP000092321"/>
    </source>
</evidence>
<comment type="function">
    <text evidence="12">Catalyzes the hydrolytic deamination of cytosine to uracil or 5-methylcytosine to thymine. Is involved in the pyrimidine salvage pathway, which allows the cell to utilize cytosine for pyrimidine nucleotide synthesis.</text>
</comment>
<dbReference type="InterPro" id="IPR002125">
    <property type="entry name" value="CMP_dCMP_dom"/>
</dbReference>
<protein>
    <recommendedName>
        <fullName evidence="15">Cytosine deaminase</fullName>
        <ecNumber evidence="14">3.5.4.1</ecNumber>
    </recommendedName>
    <alternativeName>
        <fullName evidence="16">Cytosine aminohydrolase</fullName>
    </alternativeName>
</protein>
<keyword evidence="7" id="KW-0479">Metal-binding</keyword>
<dbReference type="PANTHER" id="PTHR11079">
    <property type="entry name" value="CYTOSINE DEAMINASE FAMILY MEMBER"/>
    <property type="match status" value="1"/>
</dbReference>
<dbReference type="SUPFAM" id="SSF53927">
    <property type="entry name" value="Cytidine deaminase-like"/>
    <property type="match status" value="1"/>
</dbReference>
<evidence type="ECO:0000256" key="13">
    <source>
        <dbReference type="ARBA" id="ARBA00060700"/>
    </source>
</evidence>
<dbReference type="AlphaFoldDB" id="A0A1B7THV4"/>
<comment type="similarity">
    <text evidence="4">Belongs to the cytidine and deoxycytidylate deaminase family.</text>
</comment>
<dbReference type="EC" id="3.5.4.1" evidence="14"/>
<comment type="subunit">
    <text evidence="5">Homodimer.</text>
</comment>
<dbReference type="PANTHER" id="PTHR11079:SF190">
    <property type="entry name" value="CYTOSINE DEAMINASE"/>
    <property type="match status" value="1"/>
</dbReference>
<evidence type="ECO:0000256" key="6">
    <source>
        <dbReference type="ARBA" id="ARBA00022490"/>
    </source>
</evidence>
<evidence type="ECO:0000256" key="1">
    <source>
        <dbReference type="ARBA" id="ARBA00001947"/>
    </source>
</evidence>
<gene>
    <name evidence="18" type="ORF">HANVADRAFT_98504</name>
</gene>
<dbReference type="GO" id="GO:0008835">
    <property type="term" value="F:diaminohydroxyphosphoribosylaminopyrimidine deaminase activity"/>
    <property type="evidence" value="ECO:0007669"/>
    <property type="project" value="TreeGrafter"/>
</dbReference>
<feature type="domain" description="CMP/dCMP-type deaminase" evidence="17">
    <location>
        <begin position="6"/>
        <end position="126"/>
    </location>
</feature>
<comment type="caution">
    <text evidence="18">The sequence shown here is derived from an EMBL/GenBank/DDBJ whole genome shotgun (WGS) entry which is preliminary data.</text>
</comment>
<dbReference type="GO" id="GO:0008655">
    <property type="term" value="P:pyrimidine-containing compound salvage"/>
    <property type="evidence" value="ECO:0007669"/>
    <property type="project" value="TreeGrafter"/>
</dbReference>
<accession>A0A1B7THV4</accession>
<sequence length="156" mass="17280">MTDFTEQDILGMKKAYEQAYISYKEEGGIPIGAALINNLTGELLGVGHNERVQKGSPILHGETSCLANVGRLPAKIYKNCTLYTTLSPCAMCSGTCLLYDIKRLVVGENKTFMGEEELLKSRGVEIIVVDDEKCKAIMAEFIKEKPELWNEDIGEE</sequence>
<evidence type="ECO:0000256" key="3">
    <source>
        <dbReference type="ARBA" id="ARBA00004496"/>
    </source>
</evidence>
<dbReference type="FunFam" id="3.40.140.10:FF:000016">
    <property type="entry name" value="Cytosine deaminase"/>
    <property type="match status" value="1"/>
</dbReference>
<keyword evidence="6" id="KW-0963">Cytoplasm</keyword>
<dbReference type="Gene3D" id="3.40.140.10">
    <property type="entry name" value="Cytidine Deaminase, domain 2"/>
    <property type="match status" value="1"/>
</dbReference>
<evidence type="ECO:0000256" key="7">
    <source>
        <dbReference type="ARBA" id="ARBA00022723"/>
    </source>
</evidence>